<evidence type="ECO:0000256" key="5">
    <source>
        <dbReference type="ARBA" id="ARBA00017863"/>
    </source>
</evidence>
<keyword evidence="19" id="KW-0693">Viral RNA replication</keyword>
<evidence type="ECO:0000256" key="30">
    <source>
        <dbReference type="SAM" id="MobiDB-lite"/>
    </source>
</evidence>
<dbReference type="CDD" id="cd21557">
    <property type="entry name" value="Macro_X_Nsp3-like"/>
    <property type="match status" value="1"/>
</dbReference>
<dbReference type="InterPro" id="IPR002588">
    <property type="entry name" value="Alphavirus-like_MT_dom"/>
</dbReference>
<dbReference type="InterPro" id="IPR043472">
    <property type="entry name" value="Macro_dom-like"/>
</dbReference>
<keyword evidence="20" id="KW-0472">Membrane</keyword>
<comment type="subunit">
    <text evidence="25">Interacts with human RB1/retinoblastoma protein. Interacts with protease/methyltransferase p150.</text>
</comment>
<evidence type="ECO:0000259" key="35">
    <source>
        <dbReference type="PROSITE" id="PS51889"/>
    </source>
</evidence>
<dbReference type="GO" id="GO:0003724">
    <property type="term" value="F:RNA helicase activity"/>
    <property type="evidence" value="ECO:0007669"/>
    <property type="project" value="UniProtKB-EC"/>
</dbReference>
<dbReference type="GO" id="GO:0033644">
    <property type="term" value="C:host cell membrane"/>
    <property type="evidence" value="ECO:0007669"/>
    <property type="project" value="UniProtKB-SubCell"/>
</dbReference>
<dbReference type="InterPro" id="IPR027351">
    <property type="entry name" value="(+)RNA_virus_helicase_core_dom"/>
</dbReference>
<comment type="function">
    <text evidence="22">Together with protease/methyltransferase p150, replicates the 40S genomic and antigenomic RNA by recognizing replications specific signals. The heterodimer P150/p90 is probably the principal replicase for positive-strand genomic RNA and the 24S subgenomic RNA, which codes for structural proteins. A helicase activity is probably also present.</text>
</comment>
<keyword evidence="10 29" id="KW-0479">Metal-binding</keyword>
<evidence type="ECO:0000259" key="31">
    <source>
        <dbReference type="PROSITE" id="PS50507"/>
    </source>
</evidence>
<feature type="site" description="Cleavage; autocatalytic" evidence="29">
    <location>
        <begin position="1301"/>
        <end position="1302"/>
    </location>
</feature>
<feature type="binding site" evidence="29">
    <location>
        <position position="1178"/>
    </location>
    <ligand>
        <name>Zn(2+)</name>
        <dbReference type="ChEBI" id="CHEBI:29105"/>
    </ligand>
</feature>
<dbReference type="Pfam" id="PF05407">
    <property type="entry name" value="Peptidase_C27"/>
    <property type="match status" value="1"/>
</dbReference>
<keyword evidence="12 29" id="KW-0378">Hydrolase</keyword>
<keyword evidence="17" id="KW-0067">ATP-binding</keyword>
<dbReference type="Gene3D" id="3.40.50.300">
    <property type="entry name" value="P-loop containing nucleotide triphosphate hydrolases"/>
    <property type="match status" value="1"/>
</dbReference>
<dbReference type="GO" id="GO:0006508">
    <property type="term" value="P:proteolysis"/>
    <property type="evidence" value="ECO:0007669"/>
    <property type="project" value="UniProtKB-KW"/>
</dbReference>
<comment type="cofactor">
    <cofactor evidence="1">
        <name>Mg(2+)</name>
        <dbReference type="ChEBI" id="CHEBI:18420"/>
    </cofactor>
</comment>
<dbReference type="Pfam" id="PF00978">
    <property type="entry name" value="RdRP_2"/>
    <property type="match status" value="1"/>
</dbReference>
<evidence type="ECO:0000256" key="15">
    <source>
        <dbReference type="ARBA" id="ARBA00022833"/>
    </source>
</evidence>
<keyword evidence="8" id="KW-0808">Transferase</keyword>
<keyword evidence="15 29" id="KW-0862">Zinc</keyword>
<comment type="cofactor">
    <cofactor evidence="29">
        <name>Zn(2+)</name>
        <dbReference type="ChEBI" id="CHEBI:29105"/>
    </cofactor>
    <text evidence="29">Zn(2+) is necessary for the protease activity. The protease can also function efficiently with Cd(2+) and Co(2+).</text>
</comment>
<evidence type="ECO:0000256" key="1">
    <source>
        <dbReference type="ARBA" id="ARBA00001946"/>
    </source>
</evidence>
<dbReference type="CDD" id="cd23260">
    <property type="entry name" value="Matonaviridae_RdRp"/>
    <property type="match status" value="1"/>
</dbReference>
<dbReference type="PROSITE" id="PS51657">
    <property type="entry name" value="PSRV_HELICASE"/>
    <property type="match status" value="1"/>
</dbReference>
<evidence type="ECO:0000256" key="29">
    <source>
        <dbReference type="PROSITE-ProRule" id="PRU01237"/>
    </source>
</evidence>
<evidence type="ECO:0000256" key="6">
    <source>
        <dbReference type="ARBA" id="ARBA00022484"/>
    </source>
</evidence>
<evidence type="ECO:0000256" key="21">
    <source>
        <dbReference type="ARBA" id="ARBA00023200"/>
    </source>
</evidence>
<feature type="binding site" evidence="29">
    <location>
        <position position="1273"/>
    </location>
    <ligand>
        <name>Zn(2+)</name>
        <dbReference type="ChEBI" id="CHEBI:29105"/>
    </ligand>
</feature>
<feature type="region of interest" description="EF-hand-like" evidence="29">
    <location>
        <begin position="1193"/>
        <end position="1228"/>
    </location>
</feature>
<feature type="domain" description="Peptidase C27" evidence="35">
    <location>
        <begin position="1000"/>
        <end position="1301"/>
    </location>
</feature>
<dbReference type="GO" id="GO:0046872">
    <property type="term" value="F:metal ion binding"/>
    <property type="evidence" value="ECO:0007669"/>
    <property type="project" value="UniProtKB-UniRule"/>
</dbReference>
<dbReference type="GO" id="GO:0006396">
    <property type="term" value="P:RNA processing"/>
    <property type="evidence" value="ECO:0007669"/>
    <property type="project" value="InterPro"/>
</dbReference>
<comment type="subcellular location">
    <subcellularLocation>
        <location evidence="3">Host cytoplasm</location>
        <location evidence="3">Host perinuclear region</location>
    </subcellularLocation>
    <subcellularLocation>
        <location evidence="4">Host membrane</location>
    </subcellularLocation>
</comment>
<gene>
    <name evidence="36" type="primary">NSP</name>
</gene>
<dbReference type="SUPFAM" id="SSF52540">
    <property type="entry name" value="P-loop containing nucleoside triphosphate hydrolases"/>
    <property type="match status" value="1"/>
</dbReference>
<feature type="region of interest" description="Disordered" evidence="30">
    <location>
        <begin position="992"/>
        <end position="1032"/>
    </location>
</feature>
<dbReference type="InterPro" id="IPR007094">
    <property type="entry name" value="RNA-dir_pol_PSvirus"/>
</dbReference>
<feature type="domain" description="Macro" evidence="32">
    <location>
        <begin position="806"/>
        <end position="985"/>
    </location>
</feature>
<organism evidence="36 37">
    <name type="scientific">Rubella virus</name>
    <name type="common">RUBV</name>
    <dbReference type="NCBI Taxonomy" id="11041"/>
    <lineage>
        <taxon>Viruses</taxon>
        <taxon>Riboviria</taxon>
        <taxon>Orthornavirae</taxon>
        <taxon>Kitrinoviricota</taxon>
        <taxon>Alsuviricetes</taxon>
        <taxon>Hepelivirales</taxon>
        <taxon>Matonaviridae</taxon>
        <taxon>Rubivirus</taxon>
        <taxon>Rubivirus rubellae</taxon>
    </lineage>
</organism>
<feature type="domain" description="(+)RNA virus helicase C-terminal" evidence="33">
    <location>
        <begin position="1320"/>
        <end position="1609"/>
    </location>
</feature>
<evidence type="ECO:0000256" key="12">
    <source>
        <dbReference type="ARBA" id="ARBA00022801"/>
    </source>
</evidence>
<dbReference type="SMART" id="SM00506">
    <property type="entry name" value="A1pp"/>
    <property type="match status" value="1"/>
</dbReference>
<dbReference type="Pfam" id="PF01661">
    <property type="entry name" value="Macro"/>
    <property type="match status" value="1"/>
</dbReference>
<comment type="PTM">
    <text evidence="29">Non-structural polyprotein p200: Specific enzymatic cleavage by its own cysteine protease yield mature proteins p150 and p90.</text>
</comment>
<evidence type="ECO:0000256" key="22">
    <source>
        <dbReference type="ARBA" id="ARBA00045354"/>
    </source>
</evidence>
<dbReference type="GO" id="GO:0008174">
    <property type="term" value="F:mRNA methyltransferase activity"/>
    <property type="evidence" value="ECO:0007669"/>
    <property type="project" value="UniProtKB-UniRule"/>
</dbReference>
<proteinExistence type="predicted"/>
<dbReference type="PROSITE" id="PS50507">
    <property type="entry name" value="RDRP_SSRNA_POS"/>
    <property type="match status" value="1"/>
</dbReference>
<dbReference type="GO" id="GO:0006351">
    <property type="term" value="P:DNA-templated transcription"/>
    <property type="evidence" value="ECO:0007669"/>
    <property type="project" value="InterPro"/>
</dbReference>
<comment type="catalytic activity">
    <reaction evidence="28">
        <text>RNA(n) + a ribonucleoside 5'-triphosphate = RNA(n+1) + diphosphate</text>
        <dbReference type="Rhea" id="RHEA:21248"/>
        <dbReference type="Rhea" id="RHEA-COMP:14527"/>
        <dbReference type="Rhea" id="RHEA-COMP:17342"/>
        <dbReference type="ChEBI" id="CHEBI:33019"/>
        <dbReference type="ChEBI" id="CHEBI:61557"/>
        <dbReference type="ChEBI" id="CHEBI:140395"/>
        <dbReference type="EC" id="2.7.7.48"/>
    </reaction>
</comment>
<dbReference type="InterPro" id="IPR043502">
    <property type="entry name" value="DNA/RNA_pol_sf"/>
</dbReference>
<evidence type="ECO:0000256" key="17">
    <source>
        <dbReference type="ARBA" id="ARBA00022840"/>
    </source>
</evidence>
<evidence type="ECO:0000256" key="28">
    <source>
        <dbReference type="ARBA" id="ARBA00048744"/>
    </source>
</evidence>
<keyword evidence="16" id="KW-0106">Calcium</keyword>
<evidence type="ECO:0000256" key="16">
    <source>
        <dbReference type="ARBA" id="ARBA00022837"/>
    </source>
</evidence>
<dbReference type="PANTHER" id="PTHR11106:SF27">
    <property type="entry name" value="MACRO DOMAIN-CONTAINING PROTEIN"/>
    <property type="match status" value="1"/>
</dbReference>
<dbReference type="InterPro" id="IPR027417">
    <property type="entry name" value="P-loop_NTPase"/>
</dbReference>
<evidence type="ECO:0000256" key="4">
    <source>
        <dbReference type="ARBA" id="ARBA00004551"/>
    </source>
</evidence>
<evidence type="ECO:0000256" key="20">
    <source>
        <dbReference type="ARBA" id="ARBA00023136"/>
    </source>
</evidence>
<dbReference type="InterPro" id="IPR001788">
    <property type="entry name" value="RNA-dep_RNA_pol_alsuvir"/>
</dbReference>
<evidence type="ECO:0000259" key="33">
    <source>
        <dbReference type="PROSITE" id="PS51657"/>
    </source>
</evidence>
<dbReference type="GO" id="GO:0003968">
    <property type="term" value="F:RNA-directed RNA polymerase activity"/>
    <property type="evidence" value="ECO:0007669"/>
    <property type="project" value="UniProtKB-KW"/>
</dbReference>
<dbReference type="SUPFAM" id="SSF52949">
    <property type="entry name" value="Macro domain-like"/>
    <property type="match status" value="1"/>
</dbReference>
<evidence type="ECO:0000256" key="13">
    <source>
        <dbReference type="ARBA" id="ARBA00022806"/>
    </source>
</evidence>
<evidence type="ECO:0000256" key="18">
    <source>
        <dbReference type="ARBA" id="ARBA00022870"/>
    </source>
</evidence>
<feature type="binding site" evidence="29">
    <location>
        <position position="1227"/>
    </location>
    <ligand>
        <name>Zn(2+)</name>
        <dbReference type="ChEBI" id="CHEBI:29105"/>
    </ligand>
</feature>
<comment type="catalytic activity">
    <reaction evidence="26">
        <text>a ribonucleoside 5'-triphosphate + H2O = a ribonucleoside 5'-diphosphate + phosphate + H(+)</text>
        <dbReference type="Rhea" id="RHEA:23680"/>
        <dbReference type="ChEBI" id="CHEBI:15377"/>
        <dbReference type="ChEBI" id="CHEBI:15378"/>
        <dbReference type="ChEBI" id="CHEBI:43474"/>
        <dbReference type="ChEBI" id="CHEBI:57930"/>
        <dbReference type="ChEBI" id="CHEBI:61557"/>
        <dbReference type="EC" id="3.6.1.15"/>
    </reaction>
</comment>
<sequence>MEKLLDEVLAPGGPYNLTVGSWIRDHVRSIVEGAWEVRDVVSAAQKRAIVAVIPRPVFTQMQVSDHPALHAISRYTRRHWIEWGPKEALHVLIDPSPGLLREVARVERRWVALCLHRTARKLATALAETAGEAWHADYVCALRGAPSGPFYVHPEDVPHGGRAVADRCLLYYTPMQMCELMRTIDATLLVAVDLWPVALAAHVGDDWDDLGIAWHLDHDGGCPADCRGAGAGPTPGYTRPCTTRIYQVLPDTAHPGRLYRCGPRLWTRDCAVAELSWEVAQHCGHQARIRAVRCALAIRHVRSLQPSARVRLPDLVHLAEVGRWRWFSLPRPVFQRMLSYCKTLSPDAYYSERVFKFKNALSHSITLAGNVLQEGWKGTCAEEDALCAYVAFRAWQSNARLAGIMKGAKRCAADSLSVAGWLDTIWDAIKRFFGSVPLAERMEEWEQDAAVAAFDRGPLEDGGHHLATVQPPKPPPRPEIAATWIVHAASADRHCACAPRCDVPRERPSAPPGPPDDEVLIPPWLFAEHRALRCREWDFEALRARADTAATPAPLAPRPARHPTVLYRHPAHHGPWLTLDEPGEADAALVLCDPLGQPLRGPERHFAAGAHMCAQARGLQAFVRVVPPPERPWADGGARTWAKFFRSCAWAQRLLGEPAVMHLPYTDGDVPQLIALALRTLAQQGAALALSVRDLPGGAAFDANAVTAAVRAGSSQPAPAAPPPDNSSPPRRARRSRRLPDTRGSPPSAPARDPPPPAPSPPTPPRVRGPAPATLGEPTDRARDAELEVACDPSGPAAPTRADPDSDIVESYARAAGPVHLRVRDIMDPPPGCKVVVNAANEGLLAGSGVCGAIFANAAAALAEDCRRLAPCPTGEAVATPGHGCGYAHIIHAVAPRRPLDPAVLEQSEGLLERAYRSIVALAAARGWACVACPLLGAGVYGWSAAESLRAALAATRAEPAERVSLHICHPDRATLTHASVLVGAGLAARRVSPPPTEPLAPRPVSDPGQSTQRSASPPTPPSGEATAPESRGCQGCELCRYTRVTNDRAYVNLWLERDRGATGWAMRIPEVVVYGPEHLAAHFPLNHYSVLKPAEVRPPRGMCGSDMWRCRGWQGMPQVRCTPTNAHAALCRTGVPPRVSTRGDERDPNTCWLRAAANVAQAARACGAYTSAGCPRCAYGRALSEARTHEDFAALSQRWSASHADAPPDGTGDPLDPLMETVGCACSRVWVGSEHEAPPDHLLVSLHRAPNGPWGVVLEVRARPEGGNPTGHFVCAVGGGPRRVSDRPHLWLAVPLSRGGGTCAATDEGLAQAYYDDLEVRRLGDDAMARAALAAVQRPRKGPYNIMVWNMAAGAGKTTRILAAFTREDLYVCPTNALLHEIQAKLRARDIDIKNAATYERALTKPLAAYRRIYIDEAFTLGGEYCAFVASQTTAEVICVGDRDQCGPHYANNCRTPVPDRWPTERSRHTWRFPDCWAARLRAGLDYDVEGEPAGTFACNLWDGRQVDLHLAFSRETVRRLHEAGIRAYTVREAQGMSVGTACIHVGRDGTDVALALTRDLAIVSLTRASDALYLHELEDGSLRAAGLSAFLDAGALAELKEVPAGIDRVVAVEQAPPPLPPADGIPEAQDVPPFCPRTLEELVFGRAGHPHYADLNRVTEGEREVRYMRISRHLLNKNHTEMPGTERVLSAVCAVRRYRAGEDGSTLRTAVARQHPRPFRQIPPPRVTAGVAQEWRLTYLRERIDLTDVYTQMGVAARELTDRYARRYPEIFAGMCTAQSLSVPAFLKATLKCVDAALGPRDTEDCHAAQGKAGLEIRAWAKEWVQVMSPHFRAIQKIIMRALRPQFLVAAGHTEPEVDAWWQAHYTTNAIEVDFTEFDMNQTLATRDVELEISAALLGLPCAEDYRALRAGSYCTLRELGTTETGCERTSGEPATLLHNTTVAMCMAMRMVPKGVRWAGIFQGDDMVIFLPEGARSAALKWTPSEVGLFGFHIPVKHVSTPTPSFCGHVGTAAGLFHDVMHQAIKVLCRRFDPDVLEEQQVALLDRLRGVYAALPDTVAANAAYYDYSAERVLAIVRELTAYARGRGLDHPATIGALEEIQTPYARANLHDAD</sequence>
<feature type="compositionally biased region" description="Polar residues" evidence="30">
    <location>
        <begin position="1008"/>
        <end position="1017"/>
    </location>
</feature>
<reference evidence="36 37" key="1">
    <citation type="submission" date="2014-04" db="EMBL/GenBank/DDBJ databases">
        <title>Rubella virus strain, complete genome.</title>
        <authorList>
            <person name="Huynh L.V."/>
            <person name="Pham T.T.H."/>
            <person name="Nguyen T.V."/>
            <person name="Nguyen T.T."/>
            <person name="Pham V.H."/>
            <person name="Abe K."/>
        </authorList>
    </citation>
    <scope>NUCLEOTIDE SEQUENCE [LARGE SCALE GENOMIC DNA]</scope>
    <source>
        <strain evidence="36">RVi/HoChiMinh.VNM/20.12/RVV129[2B]</strain>
    </source>
</reference>
<keyword evidence="18" id="KW-1043">Host membrane</keyword>
<dbReference type="Pfam" id="PF12601">
    <property type="entry name" value="Rubi_NSP_C"/>
    <property type="match status" value="1"/>
</dbReference>
<feature type="region of interest" description="Interaction with host CALM1" evidence="29">
    <location>
        <begin position="1152"/>
        <end position="1183"/>
    </location>
</feature>
<evidence type="ECO:0000259" key="34">
    <source>
        <dbReference type="PROSITE" id="PS51743"/>
    </source>
</evidence>
<evidence type="ECO:0000256" key="2">
    <source>
        <dbReference type="ARBA" id="ARBA00002981"/>
    </source>
</evidence>
<dbReference type="Gene3D" id="3.40.220.10">
    <property type="entry name" value="Leucine Aminopeptidase, subunit E, domain 1"/>
    <property type="match status" value="1"/>
</dbReference>
<comment type="subunit">
    <text evidence="24">Interacts with RNA-directed RNA polymerase p90. Interacts with host CALM1; this interaction is necessary for the protease activity and viral infectivity. Interacts with host C1QBP. Interacts with the capsid protein.</text>
</comment>
<keyword evidence="7 29" id="KW-0645">Protease</keyword>
<dbReference type="Pfam" id="PF01443">
    <property type="entry name" value="Viral_helicase1"/>
    <property type="match status" value="1"/>
</dbReference>
<dbReference type="GO" id="GO:0016556">
    <property type="term" value="P:mRNA modification"/>
    <property type="evidence" value="ECO:0007669"/>
    <property type="project" value="InterPro"/>
</dbReference>
<dbReference type="InterPro" id="IPR044070">
    <property type="entry name" value="RUBV_NS_PRO"/>
</dbReference>
<dbReference type="GO" id="GO:0044220">
    <property type="term" value="C:host cell perinuclear region of cytoplasm"/>
    <property type="evidence" value="ECO:0007669"/>
    <property type="project" value="UniProtKB-SubCell"/>
</dbReference>
<evidence type="ECO:0000256" key="10">
    <source>
        <dbReference type="ARBA" id="ARBA00022723"/>
    </source>
</evidence>
<name>A0A024F8A6_RUBV</name>
<keyword evidence="21" id="KW-1035">Host cytoplasm</keyword>
<dbReference type="SUPFAM" id="SSF56672">
    <property type="entry name" value="DNA/RNA polymerases"/>
    <property type="match status" value="1"/>
</dbReference>
<evidence type="ECO:0000256" key="9">
    <source>
        <dbReference type="ARBA" id="ARBA00022695"/>
    </source>
</evidence>
<evidence type="ECO:0000256" key="14">
    <source>
        <dbReference type="ARBA" id="ARBA00022807"/>
    </source>
</evidence>
<feature type="compositionally biased region" description="Pro residues" evidence="30">
    <location>
        <begin position="993"/>
        <end position="1002"/>
    </location>
</feature>
<feature type="domain" description="RdRp catalytic" evidence="31">
    <location>
        <begin position="1870"/>
        <end position="1981"/>
    </location>
</feature>
<keyword evidence="9" id="KW-0548">Nucleotidyltransferase</keyword>
<dbReference type="GO" id="GO:0003723">
    <property type="term" value="F:RNA binding"/>
    <property type="evidence" value="ECO:0007669"/>
    <property type="project" value="InterPro"/>
</dbReference>
<dbReference type="GO" id="GO:0004197">
    <property type="term" value="F:cysteine-type endopeptidase activity"/>
    <property type="evidence" value="ECO:0007669"/>
    <property type="project" value="UniProtKB-UniRule"/>
</dbReference>
<protein>
    <recommendedName>
        <fullName evidence="5">Non-structural polyprotein p200</fullName>
    </recommendedName>
</protein>
<accession>A0A024F8A6</accession>
<keyword evidence="11" id="KW-0547">Nucleotide-binding</keyword>
<dbReference type="InterPro" id="IPR002589">
    <property type="entry name" value="Macro_dom"/>
</dbReference>
<feature type="region of interest" description="Disordered" evidence="30">
    <location>
        <begin position="712"/>
        <end position="778"/>
    </location>
</feature>
<feature type="domain" description="Alphavirus-like MT" evidence="34">
    <location>
        <begin position="57"/>
        <end position="247"/>
    </location>
</feature>
<keyword evidence="13" id="KW-0347">Helicase</keyword>
<dbReference type="PANTHER" id="PTHR11106">
    <property type="entry name" value="GANGLIOSIDE INDUCED DIFFERENTIATION ASSOCIATED PROTEIN 2-RELATED"/>
    <property type="match status" value="1"/>
</dbReference>
<dbReference type="InterPro" id="IPR008738">
    <property type="entry name" value="Peptidase_C27"/>
</dbReference>
<dbReference type="GO" id="GO:0017111">
    <property type="term" value="F:ribonucleoside triphosphate phosphatase activity"/>
    <property type="evidence" value="ECO:0007669"/>
    <property type="project" value="UniProtKB-EC"/>
</dbReference>
<evidence type="ECO:0000256" key="26">
    <source>
        <dbReference type="ARBA" id="ARBA00047631"/>
    </source>
</evidence>
<dbReference type="PROSITE" id="PS51154">
    <property type="entry name" value="MACRO"/>
    <property type="match status" value="1"/>
</dbReference>
<dbReference type="GO" id="GO:0039694">
    <property type="term" value="P:viral RNA genome replication"/>
    <property type="evidence" value="ECO:0007669"/>
    <property type="project" value="InterPro"/>
</dbReference>
<dbReference type="InterPro" id="IPR047306">
    <property type="entry name" value="Matonaviridae_RdRp"/>
</dbReference>
<feature type="active site" description="For cysteine protease activity" evidence="29">
    <location>
        <position position="1152"/>
    </location>
</feature>
<evidence type="ECO:0000256" key="19">
    <source>
        <dbReference type="ARBA" id="ARBA00022953"/>
    </source>
</evidence>
<evidence type="ECO:0000313" key="36">
    <source>
        <dbReference type="EMBL" id="BAO71682.1"/>
    </source>
</evidence>
<evidence type="ECO:0000256" key="23">
    <source>
        <dbReference type="ARBA" id="ARBA00045423"/>
    </source>
</evidence>
<feature type="compositionally biased region" description="Pro residues" evidence="30">
    <location>
        <begin position="747"/>
        <end position="767"/>
    </location>
</feature>
<evidence type="ECO:0000256" key="27">
    <source>
        <dbReference type="ARBA" id="ARBA00047984"/>
    </source>
</evidence>
<dbReference type="InterPro" id="IPR022245">
    <property type="entry name" value="Rubi_NSP_C"/>
</dbReference>
<dbReference type="EMBL" id="AB928204">
    <property type="protein sequence ID" value="BAO71682.1"/>
    <property type="molecule type" value="Genomic_RNA"/>
</dbReference>
<dbReference type="PROSITE" id="PS51889">
    <property type="entry name" value="RUBV_NS_PRO"/>
    <property type="match status" value="1"/>
</dbReference>
<comment type="function">
    <text evidence="23">Protease that cleaves the precursor polyprotein into two mature products. Together with RNA-directed RNA polymerase p90, replicates the 40S genomic and antigenomic RNA by recognizing replications specific signals. The heterodimer P150/p90 is probably the principal replicase for positive-strand genomic RNA and the 24S subgenomic RNA, which codes for structural proteins. Responsible for the mRNA-capping of the viral mRNAs. This function is necessary since all viral RNAs are synthesized in the cytoplasm, and host capping enzymes are restricted to the nucleus. Forms fibers late in the infection that may be involved in cell-to-cell spread of the virus RNA in the absence of virus particle formation.</text>
</comment>
<evidence type="ECO:0000256" key="24">
    <source>
        <dbReference type="ARBA" id="ARBA00046586"/>
    </source>
</evidence>
<dbReference type="Proteomes" id="UP000135334">
    <property type="component" value="Genome"/>
</dbReference>
<dbReference type="GO" id="GO:0005524">
    <property type="term" value="F:ATP binding"/>
    <property type="evidence" value="ECO:0007669"/>
    <property type="project" value="UniProtKB-KW"/>
</dbReference>
<keyword evidence="14 29" id="KW-0788">Thiol protease</keyword>
<feature type="binding site" evidence="29">
    <location>
        <position position="1175"/>
    </location>
    <ligand>
        <name>Zn(2+)</name>
        <dbReference type="ChEBI" id="CHEBI:29105"/>
    </ligand>
</feature>
<comment type="function">
    <text evidence="2">Probable principal replicase for the negative-strand DNA, which replicates the 40S (+) genomic RNA into (-) antigenomic RNA. It cannot replicate the (-) into (+) until cleaved into p150 and p90 mature proteins.</text>
</comment>
<evidence type="ECO:0000256" key="8">
    <source>
        <dbReference type="ARBA" id="ARBA00022679"/>
    </source>
</evidence>
<evidence type="ECO:0000313" key="37">
    <source>
        <dbReference type="Proteomes" id="UP000135334"/>
    </source>
</evidence>
<organismHost>
    <name type="scientific">Homo sapiens</name>
    <name type="common">Human</name>
    <dbReference type="NCBI Taxonomy" id="9606"/>
</organismHost>
<feature type="active site" description="For cysteine protease activity" evidence="29">
    <location>
        <position position="1273"/>
    </location>
</feature>
<evidence type="ECO:0000259" key="32">
    <source>
        <dbReference type="PROSITE" id="PS51154"/>
    </source>
</evidence>
<evidence type="ECO:0000256" key="3">
    <source>
        <dbReference type="ARBA" id="ARBA00004407"/>
    </source>
</evidence>
<evidence type="ECO:0000256" key="7">
    <source>
        <dbReference type="ARBA" id="ARBA00022670"/>
    </source>
</evidence>
<dbReference type="PROSITE" id="PS51743">
    <property type="entry name" value="ALPHAVIRUS_MT"/>
    <property type="match status" value="1"/>
</dbReference>
<evidence type="ECO:0000256" key="25">
    <source>
        <dbReference type="ARBA" id="ARBA00046922"/>
    </source>
</evidence>
<comment type="catalytic activity">
    <reaction evidence="27">
        <text>ATP + H2O = ADP + phosphate + H(+)</text>
        <dbReference type="Rhea" id="RHEA:13065"/>
        <dbReference type="ChEBI" id="CHEBI:15377"/>
        <dbReference type="ChEBI" id="CHEBI:15378"/>
        <dbReference type="ChEBI" id="CHEBI:30616"/>
        <dbReference type="ChEBI" id="CHEBI:43474"/>
        <dbReference type="ChEBI" id="CHEBI:456216"/>
        <dbReference type="EC" id="3.6.4.13"/>
    </reaction>
</comment>
<evidence type="ECO:0000256" key="11">
    <source>
        <dbReference type="ARBA" id="ARBA00022741"/>
    </source>
</evidence>
<keyword evidence="6" id="KW-0696">RNA-directed RNA polymerase</keyword>
<dbReference type="InterPro" id="IPR044371">
    <property type="entry name" value="Macro_X_NSP3-like"/>
</dbReference>